<dbReference type="InterPro" id="IPR019350">
    <property type="entry name" value="RNA_pol_I-sp_TIF_RRN6-like"/>
</dbReference>
<dbReference type="OrthoDB" id="4090074at2759"/>
<evidence type="ECO:0000313" key="5">
    <source>
        <dbReference type="EMBL" id="KAF2682167.1"/>
    </source>
</evidence>
<feature type="domain" description="RRN6 beta-propeller" evidence="2">
    <location>
        <begin position="104"/>
        <end position="469"/>
    </location>
</feature>
<feature type="compositionally biased region" description="Polar residues" evidence="1">
    <location>
        <begin position="850"/>
        <end position="861"/>
    </location>
</feature>
<dbReference type="Pfam" id="PF10214">
    <property type="entry name" value="Rrn6_beta-prop"/>
    <property type="match status" value="1"/>
</dbReference>
<evidence type="ECO:0000256" key="1">
    <source>
        <dbReference type="SAM" id="MobiDB-lite"/>
    </source>
</evidence>
<gene>
    <name evidence="5" type="ORF">K458DRAFT_391198</name>
</gene>
<accession>A0A6G1IV86</accession>
<dbReference type="GO" id="GO:0070860">
    <property type="term" value="C:RNA polymerase I core factor complex"/>
    <property type="evidence" value="ECO:0007669"/>
    <property type="project" value="TreeGrafter"/>
</dbReference>
<evidence type="ECO:0000313" key="6">
    <source>
        <dbReference type="Proteomes" id="UP000799291"/>
    </source>
</evidence>
<dbReference type="Pfam" id="PF20639">
    <property type="entry name" value="Rrn6_K-rich"/>
    <property type="match status" value="1"/>
</dbReference>
<evidence type="ECO:0008006" key="7">
    <source>
        <dbReference type="Google" id="ProtNLM"/>
    </source>
</evidence>
<feature type="domain" description="RRN6 helical bundle" evidence="4">
    <location>
        <begin position="570"/>
        <end position="763"/>
    </location>
</feature>
<evidence type="ECO:0000259" key="2">
    <source>
        <dbReference type="Pfam" id="PF10214"/>
    </source>
</evidence>
<feature type="region of interest" description="Disordered" evidence="1">
    <location>
        <begin position="963"/>
        <end position="991"/>
    </location>
</feature>
<dbReference type="PANTHER" id="PTHR28221">
    <property type="entry name" value="RNA POLYMERASE I-SPECIFIC TRANSCRIPTION INITIATION FACTOR RRN6"/>
    <property type="match status" value="1"/>
</dbReference>
<keyword evidence="6" id="KW-1185">Reference proteome</keyword>
<dbReference type="EMBL" id="MU005588">
    <property type="protein sequence ID" value="KAF2682167.1"/>
    <property type="molecule type" value="Genomic_DNA"/>
</dbReference>
<evidence type="ECO:0000259" key="3">
    <source>
        <dbReference type="Pfam" id="PF20639"/>
    </source>
</evidence>
<feature type="region of interest" description="Disordered" evidence="1">
    <location>
        <begin position="798"/>
        <end position="925"/>
    </location>
</feature>
<feature type="compositionally biased region" description="Basic residues" evidence="1">
    <location>
        <begin position="973"/>
        <end position="991"/>
    </location>
</feature>
<feature type="compositionally biased region" description="Polar residues" evidence="1">
    <location>
        <begin position="798"/>
        <end position="807"/>
    </location>
</feature>
<name>A0A6G1IV86_9PLEO</name>
<dbReference type="GO" id="GO:0042790">
    <property type="term" value="P:nucleolar large rRNA transcription by RNA polymerase I"/>
    <property type="evidence" value="ECO:0007669"/>
    <property type="project" value="TreeGrafter"/>
</dbReference>
<proteinExistence type="predicted"/>
<feature type="domain" description="RRN6 K-rich C-terminal" evidence="3">
    <location>
        <begin position="853"/>
        <end position="991"/>
    </location>
</feature>
<dbReference type="GO" id="GO:0001179">
    <property type="term" value="F:RNA polymerase I general transcription initiation factor binding"/>
    <property type="evidence" value="ECO:0007669"/>
    <property type="project" value="TreeGrafter"/>
</dbReference>
<dbReference type="InterPro" id="IPR048537">
    <property type="entry name" value="RRN6_HB"/>
</dbReference>
<feature type="compositionally biased region" description="Basic residues" evidence="1">
    <location>
        <begin position="893"/>
        <end position="904"/>
    </location>
</feature>
<organism evidence="5 6">
    <name type="scientific">Lentithecium fluviatile CBS 122367</name>
    <dbReference type="NCBI Taxonomy" id="1168545"/>
    <lineage>
        <taxon>Eukaryota</taxon>
        <taxon>Fungi</taxon>
        <taxon>Dikarya</taxon>
        <taxon>Ascomycota</taxon>
        <taxon>Pezizomycotina</taxon>
        <taxon>Dothideomycetes</taxon>
        <taxon>Pleosporomycetidae</taxon>
        <taxon>Pleosporales</taxon>
        <taxon>Massarineae</taxon>
        <taxon>Lentitheciaceae</taxon>
        <taxon>Lentithecium</taxon>
    </lineage>
</organism>
<sequence length="991" mass="109103">MIDTSSNGLNYGHFGAAVYDLESNKWAFSRDPRRKVFLTLPPWRAVRPAAIQYPTPGLLRPARSVHQATRELARDYPQLAPAAEQLSDLDTVSAAAISATNTYDATVGSLLSFGSITCKSHSDHRPKPVVATATGEVGNILQLQILEKERHGWDSGLSLEGPSLDGHESGYWNDEAAPIRQICFAEVEERRTFLAVRLPQRTVLFQPYYSHSRRSADQSKHFHFPPSSVVPHPFYSITEEDTGGLPHAHVSFNPEYQRQVGIVDERGNWSIWDIDHGYTNENYTVTCSAVGGVGFDLEEESTSSGRTDEVKEDGWARILWVGDANSVVVANRRHFRVFNVKTGVTLLKSPIVISERSADWILDVKRHPSDKKYFFILSSTRLYLMAVTCPSDDPEFVSVEPGTTILMSWTHFRGLEDITLQLCVHKSSDEDCMVLLHSRLNTLITVYCFGESGTGASSQCSSSDPSTLSMEGFNTPEESHRIIQLHLHNLSCKDRGLGYYSQSRMHQRQNVRFYQLIAVLSDLSVREVILHKFPGKGGGGALPVGSASWVKTGKRAPCHGDHLVDDEMADDDFIQPDGLVDAKEPLLKRPCQPLKSIKRQTAKQSRHVFDYSLLYNALPETRLTSTPNEDADAETVDVSVVVQEAERMLFGELTLAEPPLGTLLEFAGMRIAVSDVDEASARLQDAFPSGNRQFALELQYIASGHVLGLIDSTTEGAPTIASLYDAILQNWIAPLSADIPVRVRQSKERLARCISAEVILACIRIRHHDEPGKLPDLQPGPSQDTGIALPTLASQLQFSGPSLSQPSSPFPDLASDHLGPPASTAATAHPLSRLSKHLRIDNSKPGPITSGISQVLSQWQPGTDPRTYSWDGSEEALQEDTEADETSQQKREKAQRRKERREKKQKRENELFKATTASQPQVLRSSPGPFFGAGMGLGMSSQLPATSQGPGQSQMFEGLGGLGVQSQVEPGKHGGRPVLKKKKGKKRVGGF</sequence>
<dbReference type="InterPro" id="IPR048536">
    <property type="entry name" value="Rrn6_K-rich"/>
</dbReference>
<feature type="compositionally biased region" description="Acidic residues" evidence="1">
    <location>
        <begin position="872"/>
        <end position="885"/>
    </location>
</feature>
<feature type="compositionally biased region" description="Polar residues" evidence="1">
    <location>
        <begin position="915"/>
        <end position="924"/>
    </location>
</feature>
<dbReference type="GO" id="GO:0001163">
    <property type="term" value="F:RNA polymerase I transcription regulatory region sequence-specific DNA binding"/>
    <property type="evidence" value="ECO:0007669"/>
    <property type="project" value="TreeGrafter"/>
</dbReference>
<dbReference type="PANTHER" id="PTHR28221:SF2">
    <property type="entry name" value="RNA POLYMERASE I-SPECIFIC TRANSCRIPTION INITIATION FACTOR RRN6"/>
    <property type="match status" value="1"/>
</dbReference>
<dbReference type="InterPro" id="IPR048535">
    <property type="entry name" value="RRN6_beta-prop"/>
</dbReference>
<dbReference type="Pfam" id="PF20640">
    <property type="entry name" value="Rrn6_HB"/>
    <property type="match status" value="1"/>
</dbReference>
<protein>
    <recommendedName>
        <fullName evidence="7">RNA polymerase I-specific transcription initiation factor RRN6-like protein</fullName>
    </recommendedName>
</protein>
<dbReference type="AlphaFoldDB" id="A0A6G1IV86"/>
<dbReference type="Proteomes" id="UP000799291">
    <property type="component" value="Unassembled WGS sequence"/>
</dbReference>
<reference evidence="5" key="1">
    <citation type="journal article" date="2020" name="Stud. Mycol.">
        <title>101 Dothideomycetes genomes: a test case for predicting lifestyles and emergence of pathogens.</title>
        <authorList>
            <person name="Haridas S."/>
            <person name="Albert R."/>
            <person name="Binder M."/>
            <person name="Bloem J."/>
            <person name="Labutti K."/>
            <person name="Salamov A."/>
            <person name="Andreopoulos B."/>
            <person name="Baker S."/>
            <person name="Barry K."/>
            <person name="Bills G."/>
            <person name="Bluhm B."/>
            <person name="Cannon C."/>
            <person name="Castanera R."/>
            <person name="Culley D."/>
            <person name="Daum C."/>
            <person name="Ezra D."/>
            <person name="Gonzalez J."/>
            <person name="Henrissat B."/>
            <person name="Kuo A."/>
            <person name="Liang C."/>
            <person name="Lipzen A."/>
            <person name="Lutzoni F."/>
            <person name="Magnuson J."/>
            <person name="Mondo S."/>
            <person name="Nolan M."/>
            <person name="Ohm R."/>
            <person name="Pangilinan J."/>
            <person name="Park H.-J."/>
            <person name="Ramirez L."/>
            <person name="Alfaro M."/>
            <person name="Sun H."/>
            <person name="Tritt A."/>
            <person name="Yoshinaga Y."/>
            <person name="Zwiers L.-H."/>
            <person name="Turgeon B."/>
            <person name="Goodwin S."/>
            <person name="Spatafora J."/>
            <person name="Crous P."/>
            <person name="Grigoriev I."/>
        </authorList>
    </citation>
    <scope>NUCLEOTIDE SEQUENCE</scope>
    <source>
        <strain evidence="5">CBS 122367</strain>
    </source>
</reference>
<evidence type="ECO:0000259" key="4">
    <source>
        <dbReference type="Pfam" id="PF20640"/>
    </source>
</evidence>